<evidence type="ECO:0000259" key="6">
    <source>
        <dbReference type="PROSITE" id="PS50850"/>
    </source>
</evidence>
<feature type="transmembrane region" description="Helical" evidence="5">
    <location>
        <begin position="12"/>
        <end position="38"/>
    </location>
</feature>
<dbReference type="Pfam" id="PF07690">
    <property type="entry name" value="MFS_1"/>
    <property type="match status" value="1"/>
</dbReference>
<reference evidence="7 8" key="2">
    <citation type="submission" date="2018-05" db="EMBL/GenBank/DDBJ databases">
        <authorList>
            <person name="Lanie J.A."/>
            <person name="Ng W.-L."/>
            <person name="Kazmierczak K.M."/>
            <person name="Andrzejewski T.M."/>
            <person name="Davidsen T.M."/>
            <person name="Wayne K.J."/>
            <person name="Tettelin H."/>
            <person name="Glass J.I."/>
            <person name="Rusch D."/>
            <person name="Podicherti R."/>
            <person name="Tsui H.-C.T."/>
            <person name="Winkler M.E."/>
        </authorList>
    </citation>
    <scope>NUCLEOTIDE SEQUENCE [LARGE SCALE GENOMIC DNA]</scope>
    <source>
        <strain evidence="7 8">YBY</strain>
    </source>
</reference>
<keyword evidence="2 5" id="KW-0812">Transmembrane</keyword>
<dbReference type="Gene3D" id="1.20.1250.20">
    <property type="entry name" value="MFS general substrate transporter like domains"/>
    <property type="match status" value="2"/>
</dbReference>
<dbReference type="SUPFAM" id="SSF103473">
    <property type="entry name" value="MFS general substrate transporter"/>
    <property type="match status" value="1"/>
</dbReference>
<dbReference type="InterPro" id="IPR011701">
    <property type="entry name" value="MFS"/>
</dbReference>
<organism evidence="7 8">
    <name type="scientific">Alcaligenes faecalis</name>
    <dbReference type="NCBI Taxonomy" id="511"/>
    <lineage>
        <taxon>Bacteria</taxon>
        <taxon>Pseudomonadati</taxon>
        <taxon>Pseudomonadota</taxon>
        <taxon>Betaproteobacteria</taxon>
        <taxon>Burkholderiales</taxon>
        <taxon>Alcaligenaceae</taxon>
        <taxon>Alcaligenes</taxon>
    </lineage>
</organism>
<comment type="subcellular location">
    <subcellularLocation>
        <location evidence="1">Membrane</location>
        <topology evidence="1">Multi-pass membrane protein</topology>
    </subcellularLocation>
</comment>
<evidence type="ECO:0000256" key="5">
    <source>
        <dbReference type="SAM" id="Phobius"/>
    </source>
</evidence>
<dbReference type="PANTHER" id="PTHR11662:SF450">
    <property type="entry name" value="BLR1003 PROTEIN"/>
    <property type="match status" value="1"/>
</dbReference>
<feature type="transmembrane region" description="Helical" evidence="5">
    <location>
        <begin position="170"/>
        <end position="189"/>
    </location>
</feature>
<evidence type="ECO:0000256" key="1">
    <source>
        <dbReference type="ARBA" id="ARBA00004141"/>
    </source>
</evidence>
<accession>A0A2U2BNK9</accession>
<dbReference type="RefSeq" id="WP_109088288.1">
    <property type="nucleotide sequence ID" value="NZ_QEXO01000001.1"/>
</dbReference>
<dbReference type="STRING" id="511.UZ73_02680"/>
<name>A0A2U2BNK9_ALCFA</name>
<dbReference type="PROSITE" id="PS50850">
    <property type="entry name" value="MFS"/>
    <property type="match status" value="1"/>
</dbReference>
<dbReference type="GO" id="GO:0016020">
    <property type="term" value="C:membrane"/>
    <property type="evidence" value="ECO:0007669"/>
    <property type="project" value="UniProtKB-SubCell"/>
</dbReference>
<dbReference type="InterPro" id="IPR036259">
    <property type="entry name" value="MFS_trans_sf"/>
</dbReference>
<feature type="transmembrane region" description="Helical" evidence="5">
    <location>
        <begin position="104"/>
        <end position="129"/>
    </location>
</feature>
<dbReference type="PANTHER" id="PTHR11662">
    <property type="entry name" value="SOLUTE CARRIER FAMILY 17"/>
    <property type="match status" value="1"/>
</dbReference>
<feature type="transmembrane region" description="Helical" evidence="5">
    <location>
        <begin position="394"/>
        <end position="413"/>
    </location>
</feature>
<feature type="transmembrane region" description="Helical" evidence="5">
    <location>
        <begin position="295"/>
        <end position="318"/>
    </location>
</feature>
<keyword evidence="4 5" id="KW-0472">Membrane</keyword>
<feature type="transmembrane region" description="Helical" evidence="5">
    <location>
        <begin position="141"/>
        <end position="164"/>
    </location>
</feature>
<dbReference type="AlphaFoldDB" id="A0A2U2BNK9"/>
<evidence type="ECO:0000256" key="4">
    <source>
        <dbReference type="ARBA" id="ARBA00023136"/>
    </source>
</evidence>
<dbReference type="GO" id="GO:0022857">
    <property type="term" value="F:transmembrane transporter activity"/>
    <property type="evidence" value="ECO:0007669"/>
    <property type="project" value="InterPro"/>
</dbReference>
<proteinExistence type="predicted"/>
<feature type="transmembrane region" description="Helical" evidence="5">
    <location>
        <begin position="230"/>
        <end position="250"/>
    </location>
</feature>
<feature type="transmembrane region" description="Helical" evidence="5">
    <location>
        <begin position="324"/>
        <end position="348"/>
    </location>
</feature>
<reference evidence="7 8" key="1">
    <citation type="submission" date="2018-05" db="EMBL/GenBank/DDBJ databases">
        <title>Genome Sequence of an Efficient Indole-Degrading Bacterium, Alcaligenes sp.YBY.</title>
        <authorList>
            <person name="Yang B."/>
        </authorList>
    </citation>
    <scope>NUCLEOTIDE SEQUENCE [LARGE SCALE GENOMIC DNA]</scope>
    <source>
        <strain evidence="7 8">YBY</strain>
    </source>
</reference>
<dbReference type="InterPro" id="IPR020846">
    <property type="entry name" value="MFS_dom"/>
</dbReference>
<protein>
    <submittedName>
        <fullName evidence="7">MFS transporter</fullName>
    </submittedName>
</protein>
<dbReference type="EMBL" id="QEXO01000001">
    <property type="protein sequence ID" value="PWE15569.1"/>
    <property type="molecule type" value="Genomic_DNA"/>
</dbReference>
<keyword evidence="3 5" id="KW-1133">Transmembrane helix</keyword>
<evidence type="ECO:0000256" key="3">
    <source>
        <dbReference type="ARBA" id="ARBA00022989"/>
    </source>
</evidence>
<evidence type="ECO:0000313" key="7">
    <source>
        <dbReference type="EMBL" id="PWE15569.1"/>
    </source>
</evidence>
<evidence type="ECO:0000313" key="8">
    <source>
        <dbReference type="Proteomes" id="UP000245216"/>
    </source>
</evidence>
<dbReference type="Proteomes" id="UP000245216">
    <property type="component" value="Unassembled WGS sequence"/>
</dbReference>
<feature type="transmembrane region" description="Helical" evidence="5">
    <location>
        <begin position="80"/>
        <end position="98"/>
    </location>
</feature>
<dbReference type="InterPro" id="IPR050382">
    <property type="entry name" value="MFS_Na/Anion_cotransporter"/>
</dbReference>
<evidence type="ECO:0000256" key="2">
    <source>
        <dbReference type="ARBA" id="ARBA00022692"/>
    </source>
</evidence>
<feature type="domain" description="Major facilitator superfamily (MFS) profile" evidence="6">
    <location>
        <begin position="15"/>
        <end position="417"/>
    </location>
</feature>
<gene>
    <name evidence="7" type="ORF">DF183_02215</name>
</gene>
<feature type="transmembrane region" description="Helical" evidence="5">
    <location>
        <begin position="360"/>
        <end position="382"/>
    </location>
</feature>
<feature type="transmembrane region" description="Helical" evidence="5">
    <location>
        <begin position="50"/>
        <end position="73"/>
    </location>
</feature>
<sequence length="436" mass="46096">MENHKKYFPGQRYVVVFLLFLFMVINFADKAIFGLVAVPLMEELAISPQQFGTIAGSFFFLFAISGIVVGFMSNTVSSRLLLVGLVIIWSIAQVPVAMGASTIAALMACRILLGIGEGPAYPLALHACYKWFPDQERTWPTAIVMQGGQVGMLLAGPLVGYLAISHGWRSVFWVTAVAGVLWLVVWAVLGKDGPISATAAPTTEAGKSTTSSRSSYRDVLLNRSFIGNLLMYWVAYWCAALVFTWLPAYLQRGLGFSSDTAGWLFSLCIFVAIPIVSGGSYLSNRFLRQGYSSRVARSLVTVGFLLAGALCLLAAAYLNPGPTAGIVLIALGLSFPQVGFVLCSAISAQISPVEKRGSTLAITNSLSTTAGLVAPIVMGRLIQAEPGIAGFHQGFALTALLLLAGAVLGFILVDPSRTLSQIQAKAGGALGGPASV</sequence>
<feature type="transmembrane region" description="Helical" evidence="5">
    <location>
        <begin position="262"/>
        <end position="283"/>
    </location>
</feature>
<comment type="caution">
    <text evidence="7">The sequence shown here is derived from an EMBL/GenBank/DDBJ whole genome shotgun (WGS) entry which is preliminary data.</text>
</comment>